<dbReference type="SUPFAM" id="SSF52317">
    <property type="entry name" value="Class I glutamine amidotransferase-like"/>
    <property type="match status" value="1"/>
</dbReference>
<dbReference type="InterPro" id="IPR001674">
    <property type="entry name" value="GMP_synth_C"/>
</dbReference>
<keyword evidence="14" id="KW-1185">Reference proteome</keyword>
<sequence length="975" mass="109098">MISGRSEKHRSTRIAAVSRLSDMKRANNSENGEERKVTKSSTNGHPQPPPQKRLNSGHTGTQRLEKMGINGKIGESDIERVAVLDFGAQYGKVIDRRVREANVLSEMFPLKTKAKDILSKGRFKAVIISGGPNSVYEEGAPQLDNEIFNCGLPVLGICYGFQLMNKGHGGSVAKEKGLNENEQVLLTHGDSVTEQTVAPGFEVIAMSGGHVAGIACSAKRLYGVQFHPEVDLTTSGRKIFNNFLFRIAECSGGYTLRNREQMCIDEIQQTVGDKKALVLVSGGVDSSVCAALLNRALGRQRVTAIHIDNGFMRKNESDHVVKSLKAIDLPVHRECAGLTFMLGTVSGKPGDGDPLDRTVDPEVKRQIIGNTFIRVKDRVMEDLKLKKEEYFLAQGTLRPDLIESASELASGHADTIKTHHNDTALVRELRALGRVIEPLKDFHKDEVRELGRCLGLPEELVDRQPFPGPGLAIRIICAQKPHICSDFGTTHQCLNVLTNLPRQPTTPLESDCREKMLAALSGWEISELLSQPFTVYSTLLPIKSVGVQGDSRSYSYVAALSTTHTTIPWQLLSRYATVIPKLLHNINRVVYVFGGAVLYPITTITPTYLNGFTVKALQEADHLATEVLHGRKIDGSRDPDLEDISKKVQQMPVVMVPIHFDRPPNEVNSYKRSFVLRPFITADFMTGLAAIPGKDIPEKSVLEMAHRITNHVKGTSRVMIDLTSKPPGTTDAGDFNQEKRLRRKLRRQLQQDRDNEWTSRAMEFEKAWEDRNLRKAYALLIQYSGKMKICSPVLNTANGGAVGEATLPIWKEHFKTLLNRLAPSAPEPEHVHRPIYAVNEEPPTMSEVLFCIQKMKNGKCGGDDGISAEILKYLPPSGIREMTRIIRSIWIDERIPDSWRHAIIIPLHKKLSVTDPRNYRRISLLRVMYKVLEHIILDRLIKHREETTRDEQAGFRPGRSTIHQVFIVRRVIEIW</sequence>
<dbReference type="InterPro" id="IPR014729">
    <property type="entry name" value="Rossmann-like_a/b/a_fold"/>
</dbReference>
<keyword evidence="7 10" id="KW-0067">ATP-binding</keyword>
<evidence type="ECO:0000313" key="14">
    <source>
        <dbReference type="Proteomes" id="UP001303046"/>
    </source>
</evidence>
<keyword evidence="5 10" id="KW-0332">GMP biosynthesis</keyword>
<feature type="region of interest" description="Disordered" evidence="11">
    <location>
        <begin position="1"/>
        <end position="60"/>
    </location>
</feature>
<dbReference type="InterPro" id="IPR004739">
    <property type="entry name" value="GMP_synth_GATase"/>
</dbReference>
<gene>
    <name evidence="13" type="primary">Necator_chrII.g6543</name>
    <name evidence="13" type="ORF">RB195_018750</name>
</gene>
<feature type="domain" description="GMPS ATP-PPase" evidence="12">
    <location>
        <begin position="254"/>
        <end position="463"/>
    </location>
</feature>
<dbReference type="Pfam" id="PF00117">
    <property type="entry name" value="GATase"/>
    <property type="match status" value="1"/>
</dbReference>
<evidence type="ECO:0000256" key="2">
    <source>
        <dbReference type="ARBA" id="ARBA00012746"/>
    </source>
</evidence>
<dbReference type="SUPFAM" id="SSF52402">
    <property type="entry name" value="Adenine nucleotide alpha hydrolases-like"/>
    <property type="match status" value="1"/>
</dbReference>
<dbReference type="Proteomes" id="UP001303046">
    <property type="component" value="Unassembled WGS sequence"/>
</dbReference>
<dbReference type="InterPro" id="IPR017926">
    <property type="entry name" value="GATASE"/>
</dbReference>
<reference evidence="13 14" key="1">
    <citation type="submission" date="2023-08" db="EMBL/GenBank/DDBJ databases">
        <title>A Necator americanus chromosomal reference genome.</title>
        <authorList>
            <person name="Ilik V."/>
            <person name="Petrzelkova K.J."/>
            <person name="Pardy F."/>
            <person name="Fuh T."/>
            <person name="Niatou-Singa F.S."/>
            <person name="Gouil Q."/>
            <person name="Baker L."/>
            <person name="Ritchie M.E."/>
            <person name="Jex A.R."/>
            <person name="Gazzola D."/>
            <person name="Li H."/>
            <person name="Toshio Fujiwara R."/>
            <person name="Zhan B."/>
            <person name="Aroian R.V."/>
            <person name="Pafco B."/>
            <person name="Schwarz E.M."/>
        </authorList>
    </citation>
    <scope>NUCLEOTIDE SEQUENCE [LARGE SCALE GENOMIC DNA]</scope>
    <source>
        <strain evidence="13 14">Aroian</strain>
        <tissue evidence="13">Whole animal</tissue>
    </source>
</reference>
<evidence type="ECO:0000256" key="4">
    <source>
        <dbReference type="ARBA" id="ARBA00022741"/>
    </source>
</evidence>
<dbReference type="CDD" id="cd01997">
    <property type="entry name" value="GMP_synthase_C"/>
    <property type="match status" value="1"/>
</dbReference>
<feature type="compositionally biased region" description="Basic and acidic residues" evidence="11">
    <location>
        <begin position="21"/>
        <end position="37"/>
    </location>
</feature>
<comment type="caution">
    <text evidence="13">The sequence shown here is derived from an EMBL/GenBank/DDBJ whole genome shotgun (WGS) entry which is preliminary data.</text>
</comment>
<dbReference type="InterPro" id="IPR022310">
    <property type="entry name" value="NAD/GMP_synthase"/>
</dbReference>
<accession>A0ABR1CDX1</accession>
<evidence type="ECO:0000256" key="6">
    <source>
        <dbReference type="ARBA" id="ARBA00022755"/>
    </source>
</evidence>
<organism evidence="13 14">
    <name type="scientific">Necator americanus</name>
    <name type="common">Human hookworm</name>
    <dbReference type="NCBI Taxonomy" id="51031"/>
    <lineage>
        <taxon>Eukaryota</taxon>
        <taxon>Metazoa</taxon>
        <taxon>Ecdysozoa</taxon>
        <taxon>Nematoda</taxon>
        <taxon>Chromadorea</taxon>
        <taxon>Rhabditida</taxon>
        <taxon>Rhabditina</taxon>
        <taxon>Rhabditomorpha</taxon>
        <taxon>Strongyloidea</taxon>
        <taxon>Ancylostomatidae</taxon>
        <taxon>Bunostominae</taxon>
        <taxon>Necator</taxon>
    </lineage>
</organism>
<evidence type="ECO:0000313" key="13">
    <source>
        <dbReference type="EMBL" id="KAK6735708.1"/>
    </source>
</evidence>
<proteinExistence type="predicted"/>
<keyword evidence="6 10" id="KW-0658">Purine biosynthesis</keyword>
<keyword evidence="8" id="KW-0315">Glutamine amidotransferase</keyword>
<dbReference type="Pfam" id="PF00958">
    <property type="entry name" value="GMP_synt_C"/>
    <property type="match status" value="2"/>
</dbReference>
<dbReference type="CDD" id="cd01742">
    <property type="entry name" value="GATase1_GMP_Synthase"/>
    <property type="match status" value="1"/>
</dbReference>
<evidence type="ECO:0000256" key="10">
    <source>
        <dbReference type="PROSITE-ProRule" id="PRU00886"/>
    </source>
</evidence>
<dbReference type="EMBL" id="JAVFWL010000002">
    <property type="protein sequence ID" value="KAK6735708.1"/>
    <property type="molecule type" value="Genomic_DNA"/>
</dbReference>
<evidence type="ECO:0000256" key="11">
    <source>
        <dbReference type="SAM" id="MobiDB-lite"/>
    </source>
</evidence>
<dbReference type="InterPro" id="IPR025777">
    <property type="entry name" value="GMPS_ATP_PPase_dom"/>
</dbReference>
<evidence type="ECO:0000256" key="3">
    <source>
        <dbReference type="ARBA" id="ARBA00022598"/>
    </source>
</evidence>
<dbReference type="InterPro" id="IPR029062">
    <property type="entry name" value="Class_I_gatase-like"/>
</dbReference>
<evidence type="ECO:0000259" key="12">
    <source>
        <dbReference type="PROSITE" id="PS51553"/>
    </source>
</evidence>
<dbReference type="NCBIfam" id="NF000848">
    <property type="entry name" value="PRK00074.1"/>
    <property type="match status" value="1"/>
</dbReference>
<dbReference type="SUPFAM" id="SSF54810">
    <property type="entry name" value="GMP synthetase C-terminal dimerisation domain"/>
    <property type="match status" value="2"/>
</dbReference>
<evidence type="ECO:0000256" key="5">
    <source>
        <dbReference type="ARBA" id="ARBA00022749"/>
    </source>
</evidence>
<dbReference type="PROSITE" id="PS51553">
    <property type="entry name" value="GMPS_ATP_PPASE"/>
    <property type="match status" value="1"/>
</dbReference>
<evidence type="ECO:0000256" key="1">
    <source>
        <dbReference type="ARBA" id="ARBA00005153"/>
    </source>
</evidence>
<dbReference type="Gene3D" id="3.40.50.620">
    <property type="entry name" value="HUPs"/>
    <property type="match status" value="1"/>
</dbReference>
<dbReference type="Gene3D" id="3.30.300.10">
    <property type="match status" value="2"/>
</dbReference>
<feature type="binding site" evidence="10">
    <location>
        <begin position="281"/>
        <end position="287"/>
    </location>
    <ligand>
        <name>ATP</name>
        <dbReference type="ChEBI" id="CHEBI:30616"/>
    </ligand>
</feature>
<dbReference type="PROSITE" id="PS51273">
    <property type="entry name" value="GATASE_TYPE_1"/>
    <property type="match status" value="1"/>
</dbReference>
<evidence type="ECO:0000256" key="7">
    <source>
        <dbReference type="ARBA" id="ARBA00022840"/>
    </source>
</evidence>
<dbReference type="Pfam" id="PF02540">
    <property type="entry name" value="NAD_synthase"/>
    <property type="match status" value="1"/>
</dbReference>
<evidence type="ECO:0000256" key="9">
    <source>
        <dbReference type="ARBA" id="ARBA00031356"/>
    </source>
</evidence>
<protein>
    <recommendedName>
        <fullName evidence="2">GMP synthase (glutamine-hydrolyzing)</fullName>
        <ecNumber evidence="2">6.3.5.2</ecNumber>
    </recommendedName>
    <alternativeName>
        <fullName evidence="9">Glutamine amidotransferase</fullName>
    </alternativeName>
</protein>
<keyword evidence="3" id="KW-0436">Ligase</keyword>
<dbReference type="Gene3D" id="3.40.50.880">
    <property type="match status" value="1"/>
</dbReference>
<dbReference type="EC" id="6.3.5.2" evidence="2"/>
<dbReference type="PANTHER" id="PTHR11922">
    <property type="entry name" value="GMP SYNTHASE-RELATED"/>
    <property type="match status" value="1"/>
</dbReference>
<keyword evidence="4 10" id="KW-0547">Nucleotide-binding</keyword>
<name>A0ABR1CDX1_NECAM</name>
<comment type="pathway">
    <text evidence="1">Purine metabolism; GMP biosynthesis; GMP from XMP (L-Gln route): step 1/1.</text>
</comment>
<dbReference type="PANTHER" id="PTHR11922:SF2">
    <property type="entry name" value="GMP SYNTHASE [GLUTAMINE-HYDROLYZING]"/>
    <property type="match status" value="1"/>
</dbReference>
<evidence type="ECO:0000256" key="8">
    <source>
        <dbReference type="ARBA" id="ARBA00022962"/>
    </source>
</evidence>